<dbReference type="AlphaFoldDB" id="A0A9W4U5I4"/>
<protein>
    <submittedName>
        <fullName evidence="1">Uncharacterized protein</fullName>
    </submittedName>
</protein>
<dbReference type="Proteomes" id="UP001152607">
    <property type="component" value="Unassembled WGS sequence"/>
</dbReference>
<keyword evidence="2" id="KW-1185">Reference proteome</keyword>
<evidence type="ECO:0000313" key="2">
    <source>
        <dbReference type="Proteomes" id="UP001152607"/>
    </source>
</evidence>
<reference evidence="1" key="1">
    <citation type="submission" date="2023-01" db="EMBL/GenBank/DDBJ databases">
        <authorList>
            <person name="Van Ghelder C."/>
            <person name="Rancurel C."/>
        </authorList>
    </citation>
    <scope>NUCLEOTIDE SEQUENCE</scope>
    <source>
        <strain evidence="1">CNCM I-4278</strain>
    </source>
</reference>
<dbReference type="EMBL" id="CAOQHR010000001">
    <property type="protein sequence ID" value="CAI6253615.1"/>
    <property type="molecule type" value="Genomic_DNA"/>
</dbReference>
<comment type="caution">
    <text evidence="1">The sequence shown here is derived from an EMBL/GenBank/DDBJ whole genome shotgun (WGS) entry which is preliminary data.</text>
</comment>
<proteinExistence type="predicted"/>
<accession>A0A9W4U5I4</accession>
<sequence>MLHSTQRAQCVHTWAVEAPRLRAMQLSAQSDNGDNGNAGWLPCKTDGCLFHGLKIAVRLLQPKCGGGGRLLFV</sequence>
<name>A0A9W4U5I4_9PLEO</name>
<evidence type="ECO:0000313" key="1">
    <source>
        <dbReference type="EMBL" id="CAI6253615.1"/>
    </source>
</evidence>
<gene>
    <name evidence="1" type="ORF">PDIGIT_LOCUS1069</name>
</gene>
<organism evidence="1 2">
    <name type="scientific">Periconia digitata</name>
    <dbReference type="NCBI Taxonomy" id="1303443"/>
    <lineage>
        <taxon>Eukaryota</taxon>
        <taxon>Fungi</taxon>
        <taxon>Dikarya</taxon>
        <taxon>Ascomycota</taxon>
        <taxon>Pezizomycotina</taxon>
        <taxon>Dothideomycetes</taxon>
        <taxon>Pleosporomycetidae</taxon>
        <taxon>Pleosporales</taxon>
        <taxon>Massarineae</taxon>
        <taxon>Periconiaceae</taxon>
        <taxon>Periconia</taxon>
    </lineage>
</organism>